<keyword evidence="4" id="KW-0143">Chaperone</keyword>
<dbReference type="Pfam" id="PF02623">
    <property type="entry name" value="FliW"/>
    <property type="match status" value="1"/>
</dbReference>
<comment type="caution">
    <text evidence="5">The sequence shown here is derived from an EMBL/GenBank/DDBJ whole genome shotgun (WGS) entry which is preliminary data.</text>
</comment>
<keyword evidence="1 4" id="KW-0963">Cytoplasm</keyword>
<comment type="function">
    <text evidence="4">Acts as an anti-CsrA protein, binds CsrA and prevents it from repressing translation of its target genes, one of which is flagellin. Binds to flagellin and participates in the assembly of the flagellum.</text>
</comment>
<keyword evidence="5" id="KW-0966">Cell projection</keyword>
<dbReference type="SUPFAM" id="SSF141457">
    <property type="entry name" value="BH3618-like"/>
    <property type="match status" value="1"/>
</dbReference>
<evidence type="ECO:0000256" key="3">
    <source>
        <dbReference type="ARBA" id="ARBA00022845"/>
    </source>
</evidence>
<comment type="subcellular location">
    <subcellularLocation>
        <location evidence="4">Cytoplasm</location>
    </subcellularLocation>
</comment>
<evidence type="ECO:0000313" key="5">
    <source>
        <dbReference type="EMBL" id="MDQ0159655.1"/>
    </source>
</evidence>
<keyword evidence="2 4" id="KW-1005">Bacterial flagellum biogenesis</keyword>
<comment type="subunit">
    <text evidence="4">Interacts with translational regulator CsrA and flagellin(s).</text>
</comment>
<dbReference type="InterPro" id="IPR024046">
    <property type="entry name" value="Flagellar_assmbl_FliW_dom_sf"/>
</dbReference>
<keyword evidence="6" id="KW-1185">Reference proteome</keyword>
<dbReference type="RefSeq" id="WP_306976298.1">
    <property type="nucleotide sequence ID" value="NZ_JAUSTQ010000005.1"/>
</dbReference>
<dbReference type="Proteomes" id="UP001224359">
    <property type="component" value="Unassembled WGS sequence"/>
</dbReference>
<accession>A0ABT9VFA2</accession>
<dbReference type="Gene3D" id="2.30.290.10">
    <property type="entry name" value="BH3618-like"/>
    <property type="match status" value="1"/>
</dbReference>
<proteinExistence type="inferred from homology"/>
<dbReference type="InterPro" id="IPR003775">
    <property type="entry name" value="Flagellar_assembly_factor_FliW"/>
</dbReference>
<protein>
    <recommendedName>
        <fullName evidence="4">Flagellar assembly factor FliW</fullName>
    </recommendedName>
</protein>
<dbReference type="NCBIfam" id="NF009793">
    <property type="entry name" value="PRK13285.1-1"/>
    <property type="match status" value="1"/>
</dbReference>
<organism evidence="5 6">
    <name type="scientific">Alkalibacillus salilacus</name>
    <dbReference type="NCBI Taxonomy" id="284582"/>
    <lineage>
        <taxon>Bacteria</taxon>
        <taxon>Bacillati</taxon>
        <taxon>Bacillota</taxon>
        <taxon>Bacilli</taxon>
        <taxon>Bacillales</taxon>
        <taxon>Bacillaceae</taxon>
        <taxon>Alkalibacillus</taxon>
    </lineage>
</organism>
<evidence type="ECO:0000256" key="4">
    <source>
        <dbReference type="HAMAP-Rule" id="MF_01185"/>
    </source>
</evidence>
<reference evidence="5 6" key="1">
    <citation type="submission" date="2023-07" db="EMBL/GenBank/DDBJ databases">
        <title>Genomic Encyclopedia of Type Strains, Phase IV (KMG-IV): sequencing the most valuable type-strain genomes for metagenomic binning, comparative biology and taxonomic classification.</title>
        <authorList>
            <person name="Goeker M."/>
        </authorList>
    </citation>
    <scope>NUCLEOTIDE SEQUENCE [LARGE SCALE GENOMIC DNA]</scope>
    <source>
        <strain evidence="5 6">DSM 16460</strain>
    </source>
</reference>
<gene>
    <name evidence="4" type="primary">fliW</name>
    <name evidence="5" type="ORF">J2S77_001639</name>
</gene>
<keyword evidence="5" id="KW-0969">Cilium</keyword>
<keyword evidence="5" id="KW-0282">Flagellum</keyword>
<comment type="similarity">
    <text evidence="4">Belongs to the FliW family.</text>
</comment>
<name>A0ABT9VFA2_9BACI</name>
<dbReference type="EMBL" id="JAUSTQ010000005">
    <property type="protein sequence ID" value="MDQ0159655.1"/>
    <property type="molecule type" value="Genomic_DNA"/>
</dbReference>
<evidence type="ECO:0000256" key="2">
    <source>
        <dbReference type="ARBA" id="ARBA00022795"/>
    </source>
</evidence>
<keyword evidence="3 4" id="KW-0810">Translation regulation</keyword>
<evidence type="ECO:0000313" key="6">
    <source>
        <dbReference type="Proteomes" id="UP001224359"/>
    </source>
</evidence>
<dbReference type="PANTHER" id="PTHR39190:SF1">
    <property type="entry name" value="FLAGELLAR ASSEMBLY FACTOR FLIW"/>
    <property type="match status" value="1"/>
</dbReference>
<dbReference type="PANTHER" id="PTHR39190">
    <property type="entry name" value="FLAGELLAR ASSEMBLY FACTOR FLIW"/>
    <property type="match status" value="1"/>
</dbReference>
<dbReference type="HAMAP" id="MF_01185">
    <property type="entry name" value="FliW"/>
    <property type="match status" value="1"/>
</dbReference>
<sequence>MNIESVYFGEIDVKDEQLITFENGIPGFQTETEFALFDLEGNQAFKIMQSTKTTELAFVLTNPFLIYPNYEFKLDDATVEQLKIEKGEDVVVWAIVTVQEPFDQSTMNLSAPVVINRANQQAKQISLVGTDYHTKHPIKGGEHHARVNT</sequence>
<evidence type="ECO:0000256" key="1">
    <source>
        <dbReference type="ARBA" id="ARBA00022490"/>
    </source>
</evidence>